<feature type="domain" description="FAS1" evidence="3">
    <location>
        <begin position="2"/>
        <end position="162"/>
    </location>
</feature>
<evidence type="ECO:0000313" key="5">
    <source>
        <dbReference type="RefSeq" id="XP_033460998.1"/>
    </source>
</evidence>
<dbReference type="InterPro" id="IPR036378">
    <property type="entry name" value="FAS1_dom_sf"/>
</dbReference>
<proteinExistence type="predicted"/>
<reference evidence="5" key="1">
    <citation type="submission" date="2020-01" db="EMBL/GenBank/DDBJ databases">
        <authorList>
            <consortium name="DOE Joint Genome Institute"/>
            <person name="Haridas S."/>
            <person name="Albert R."/>
            <person name="Binder M."/>
            <person name="Bloem J."/>
            <person name="Labutti K."/>
            <person name="Salamov A."/>
            <person name="Andreopoulos B."/>
            <person name="Baker S.E."/>
            <person name="Barry K."/>
            <person name="Bills G."/>
            <person name="Bluhm B.H."/>
            <person name="Cannon C."/>
            <person name="Castanera R."/>
            <person name="Culley D.E."/>
            <person name="Daum C."/>
            <person name="Ezra D."/>
            <person name="Gonzalez J.B."/>
            <person name="Henrissat B."/>
            <person name="Kuo A."/>
            <person name="Liang C."/>
            <person name="Lipzen A."/>
            <person name="Lutzoni F."/>
            <person name="Magnuson J."/>
            <person name="Mondo S."/>
            <person name="Nolan M."/>
            <person name="Ohm R."/>
            <person name="Pangilinan J."/>
            <person name="Park H.-J."/>
            <person name="Ramirez L."/>
            <person name="Alfaro M."/>
            <person name="Sun H."/>
            <person name="Tritt A."/>
            <person name="Yoshinaga Y."/>
            <person name="Zwiers L.-H."/>
            <person name="Turgeon B.G."/>
            <person name="Goodwin S.B."/>
            <person name="Spatafora J.W."/>
            <person name="Crous P.W."/>
            <person name="Grigoriev I.V."/>
        </authorList>
    </citation>
    <scope>NUCLEOTIDE SEQUENCE</scope>
    <source>
        <strain evidence="5">CBS 342.82</strain>
    </source>
</reference>
<protein>
    <submittedName>
        <fullName evidence="5">FAS1 domain-containing protein</fullName>
    </submittedName>
</protein>
<dbReference type="InterPro" id="IPR050904">
    <property type="entry name" value="Adhesion/Biosynth-related"/>
</dbReference>
<evidence type="ECO:0000256" key="2">
    <source>
        <dbReference type="SAM" id="SignalP"/>
    </source>
</evidence>
<evidence type="ECO:0000313" key="4">
    <source>
        <dbReference type="Proteomes" id="UP000504637"/>
    </source>
</evidence>
<feature type="transmembrane region" description="Helical" evidence="1">
    <location>
        <begin position="367"/>
        <end position="387"/>
    </location>
</feature>
<accession>A0A6J3MAV6</accession>
<keyword evidence="4" id="KW-1185">Reference proteome</keyword>
<dbReference type="AlphaFoldDB" id="A0A6J3MAV6"/>
<keyword evidence="1" id="KW-1133">Transmembrane helix</keyword>
<sequence length="391" mass="38751">MRFSVVFGLAAVASAQSLTSLLAGDLSSLAGLITASPNVASLLSNATNITIFAPNNAAISALTSSSNFAALNASGPNFIANLLRYHVLVNRTVQASAISSTPLFPNTLLTNGNYTNVTNGQVVRVRNNGTNVNIQSGYKNSAQVVSSVNFTGGIVHVINSVLTIPANISTTASAAGLSALAGALGLTNLSRTLDTLKDVTVFAPSNSAFANIGSALGTLSAAQVSQILTYHVINGTIAYSASLGNTSIPTLGGGRVNITVTPAGAVFVNQARVINADALVANGVVHVLDSVLNPNGTAAPDFSATTAAIAYPGASSTSALGALTSTLRTPTTTATALVTTGTAVASGYTTVRPAGGAAATTTTSPGAAMPMATAALGAVALGGWVALMGQM</sequence>
<dbReference type="PANTHER" id="PTHR10900:SF77">
    <property type="entry name" value="FI19380P1"/>
    <property type="match status" value="1"/>
</dbReference>
<reference evidence="5" key="3">
    <citation type="submission" date="2025-08" db="UniProtKB">
        <authorList>
            <consortium name="RefSeq"/>
        </authorList>
    </citation>
    <scope>IDENTIFICATION</scope>
    <source>
        <strain evidence="5">CBS 342.82</strain>
    </source>
</reference>
<organism evidence="5">
    <name type="scientific">Dissoconium aciculare CBS 342.82</name>
    <dbReference type="NCBI Taxonomy" id="1314786"/>
    <lineage>
        <taxon>Eukaryota</taxon>
        <taxon>Fungi</taxon>
        <taxon>Dikarya</taxon>
        <taxon>Ascomycota</taxon>
        <taxon>Pezizomycotina</taxon>
        <taxon>Dothideomycetes</taxon>
        <taxon>Dothideomycetidae</taxon>
        <taxon>Mycosphaerellales</taxon>
        <taxon>Dissoconiaceae</taxon>
        <taxon>Dissoconium</taxon>
    </lineage>
</organism>
<name>A0A6J3MAV6_9PEZI</name>
<dbReference type="GeneID" id="54359023"/>
<keyword evidence="1" id="KW-0812">Transmembrane</keyword>
<reference evidence="5" key="2">
    <citation type="submission" date="2020-04" db="EMBL/GenBank/DDBJ databases">
        <authorList>
            <consortium name="NCBI Genome Project"/>
        </authorList>
    </citation>
    <scope>NUCLEOTIDE SEQUENCE</scope>
    <source>
        <strain evidence="5">CBS 342.82</strain>
    </source>
</reference>
<dbReference type="PROSITE" id="PS50213">
    <property type="entry name" value="FAS1"/>
    <property type="match status" value="2"/>
</dbReference>
<dbReference type="GO" id="GO:0000329">
    <property type="term" value="C:fungal-type vacuole membrane"/>
    <property type="evidence" value="ECO:0007669"/>
    <property type="project" value="TreeGrafter"/>
</dbReference>
<dbReference type="Proteomes" id="UP000504637">
    <property type="component" value="Unplaced"/>
</dbReference>
<dbReference type="OrthoDB" id="286301at2759"/>
<dbReference type="SUPFAM" id="SSF82153">
    <property type="entry name" value="FAS1 domain"/>
    <property type="match status" value="2"/>
</dbReference>
<feature type="domain" description="FAS1" evidence="3">
    <location>
        <begin position="164"/>
        <end position="292"/>
    </location>
</feature>
<dbReference type="RefSeq" id="XP_033460998.1">
    <property type="nucleotide sequence ID" value="XM_033601223.1"/>
</dbReference>
<evidence type="ECO:0000256" key="1">
    <source>
        <dbReference type="SAM" id="Phobius"/>
    </source>
</evidence>
<evidence type="ECO:0000259" key="3">
    <source>
        <dbReference type="PROSITE" id="PS50213"/>
    </source>
</evidence>
<feature type="chain" id="PRO_5026666548" evidence="2">
    <location>
        <begin position="16"/>
        <end position="391"/>
    </location>
</feature>
<dbReference type="Gene3D" id="2.30.180.10">
    <property type="entry name" value="FAS1 domain"/>
    <property type="match status" value="2"/>
</dbReference>
<keyword evidence="1" id="KW-0472">Membrane</keyword>
<dbReference type="SMART" id="SM00554">
    <property type="entry name" value="FAS1"/>
    <property type="match status" value="2"/>
</dbReference>
<dbReference type="Pfam" id="PF02469">
    <property type="entry name" value="Fasciclin"/>
    <property type="match status" value="2"/>
</dbReference>
<dbReference type="FunFam" id="2.30.180.10:FF:000032">
    <property type="entry name" value="Fasciclin domain-containing protein, putative"/>
    <property type="match status" value="1"/>
</dbReference>
<gene>
    <name evidence="5" type="ORF">K489DRAFT_317246</name>
</gene>
<keyword evidence="2" id="KW-0732">Signal</keyword>
<feature type="signal peptide" evidence="2">
    <location>
        <begin position="1"/>
        <end position="15"/>
    </location>
</feature>
<dbReference type="GO" id="GO:0016236">
    <property type="term" value="P:macroautophagy"/>
    <property type="evidence" value="ECO:0007669"/>
    <property type="project" value="TreeGrafter"/>
</dbReference>
<dbReference type="PANTHER" id="PTHR10900">
    <property type="entry name" value="PERIOSTIN-RELATED"/>
    <property type="match status" value="1"/>
</dbReference>
<dbReference type="InterPro" id="IPR000782">
    <property type="entry name" value="FAS1_domain"/>
</dbReference>